<dbReference type="GO" id="GO:0015297">
    <property type="term" value="F:antiporter activity"/>
    <property type="evidence" value="ECO:0007669"/>
    <property type="project" value="TreeGrafter"/>
</dbReference>
<keyword evidence="11" id="KW-1185">Reference proteome</keyword>
<dbReference type="AlphaFoldDB" id="A0A2K9EZN4"/>
<evidence type="ECO:0000256" key="2">
    <source>
        <dbReference type="ARBA" id="ARBA00022448"/>
    </source>
</evidence>
<comment type="subcellular location">
    <subcellularLocation>
        <location evidence="1 8">Cell membrane</location>
        <topology evidence="1 8">Multi-pass membrane protein</topology>
    </subcellularLocation>
</comment>
<sequence length="112" mass="12122">MTYVTYATLFIAILFEVIGTTFLQRSAQFTRLVPTVLMAVSYAASFYFLTLVLRTMPLGIAYAIWSGLGIVLVSLIGLAVFGQKLDMPAIIGLSLIIAGVLVVNLFSDSISH</sequence>
<dbReference type="PANTHER" id="PTHR30561:SF1">
    <property type="entry name" value="MULTIDRUG TRANSPORTER EMRE"/>
    <property type="match status" value="1"/>
</dbReference>
<evidence type="ECO:0000256" key="1">
    <source>
        <dbReference type="ARBA" id="ARBA00004651"/>
    </source>
</evidence>
<evidence type="ECO:0000256" key="4">
    <source>
        <dbReference type="ARBA" id="ARBA00022692"/>
    </source>
</evidence>
<dbReference type="InterPro" id="IPR000390">
    <property type="entry name" value="Small_drug/metabolite_transptr"/>
</dbReference>
<keyword evidence="2" id="KW-0813">Transport</keyword>
<dbReference type="GO" id="GO:0031460">
    <property type="term" value="P:glycine betaine transport"/>
    <property type="evidence" value="ECO:0007669"/>
    <property type="project" value="TreeGrafter"/>
</dbReference>
<dbReference type="GO" id="GO:0005886">
    <property type="term" value="C:plasma membrane"/>
    <property type="evidence" value="ECO:0007669"/>
    <property type="project" value="UniProtKB-SubCell"/>
</dbReference>
<dbReference type="Proteomes" id="UP000233742">
    <property type="component" value="Chromosome"/>
</dbReference>
<dbReference type="InterPro" id="IPR037185">
    <property type="entry name" value="EmrE-like"/>
</dbReference>
<evidence type="ECO:0000256" key="8">
    <source>
        <dbReference type="RuleBase" id="RU003942"/>
    </source>
</evidence>
<dbReference type="KEGG" id="paro:CUV01_16535"/>
<dbReference type="Gene3D" id="1.10.3730.20">
    <property type="match status" value="1"/>
</dbReference>
<evidence type="ECO:0000256" key="3">
    <source>
        <dbReference type="ARBA" id="ARBA00022475"/>
    </source>
</evidence>
<dbReference type="EMBL" id="CP025408">
    <property type="protein sequence ID" value="AUH34774.1"/>
    <property type="molecule type" value="Genomic_DNA"/>
</dbReference>
<evidence type="ECO:0000256" key="7">
    <source>
        <dbReference type="ARBA" id="ARBA00038032"/>
    </source>
</evidence>
<organism evidence="10 11">
    <name type="scientific">Paracoccus tegillarcae</name>
    <dbReference type="NCBI Taxonomy" id="1529068"/>
    <lineage>
        <taxon>Bacteria</taxon>
        <taxon>Pseudomonadati</taxon>
        <taxon>Pseudomonadota</taxon>
        <taxon>Alphaproteobacteria</taxon>
        <taxon>Rhodobacterales</taxon>
        <taxon>Paracoccaceae</taxon>
        <taxon>Paracoccus</taxon>
    </lineage>
</organism>
<keyword evidence="6 9" id="KW-0472">Membrane</keyword>
<feature type="transmembrane region" description="Helical" evidence="9">
    <location>
        <begin position="6"/>
        <end position="23"/>
    </location>
</feature>
<name>A0A2K9EZN4_9RHOB</name>
<dbReference type="RefSeq" id="WP_101461434.1">
    <property type="nucleotide sequence ID" value="NZ_CP025408.1"/>
</dbReference>
<dbReference type="GO" id="GO:1990961">
    <property type="term" value="P:xenobiotic detoxification by transmembrane export across the plasma membrane"/>
    <property type="evidence" value="ECO:0007669"/>
    <property type="project" value="UniProtKB-ARBA"/>
</dbReference>
<evidence type="ECO:0000313" key="11">
    <source>
        <dbReference type="Proteomes" id="UP000233742"/>
    </source>
</evidence>
<feature type="transmembrane region" description="Helical" evidence="9">
    <location>
        <begin position="35"/>
        <end position="53"/>
    </location>
</feature>
<evidence type="ECO:0000313" key="10">
    <source>
        <dbReference type="EMBL" id="AUH34774.1"/>
    </source>
</evidence>
<evidence type="ECO:0000256" key="9">
    <source>
        <dbReference type="SAM" id="Phobius"/>
    </source>
</evidence>
<feature type="transmembrane region" description="Helical" evidence="9">
    <location>
        <begin position="88"/>
        <end position="107"/>
    </location>
</feature>
<dbReference type="SUPFAM" id="SSF103481">
    <property type="entry name" value="Multidrug resistance efflux transporter EmrE"/>
    <property type="match status" value="1"/>
</dbReference>
<evidence type="ECO:0000256" key="5">
    <source>
        <dbReference type="ARBA" id="ARBA00022989"/>
    </source>
</evidence>
<proteinExistence type="inferred from homology"/>
<keyword evidence="4 8" id="KW-0812">Transmembrane</keyword>
<gene>
    <name evidence="10" type="ORF">CUV01_16535</name>
</gene>
<protein>
    <submittedName>
        <fullName evidence="10">QacE family quaternary ammonium compound efflux SMR transporter</fullName>
    </submittedName>
</protein>
<dbReference type="Pfam" id="PF00893">
    <property type="entry name" value="Multi_Drug_Res"/>
    <property type="match status" value="1"/>
</dbReference>
<dbReference type="InterPro" id="IPR045324">
    <property type="entry name" value="Small_multidrug_res"/>
</dbReference>
<dbReference type="OrthoDB" id="9808638at2"/>
<dbReference type="PANTHER" id="PTHR30561">
    <property type="entry name" value="SMR FAMILY PROTON-DEPENDENT DRUG EFFLUX TRANSPORTER SUGE"/>
    <property type="match status" value="1"/>
</dbReference>
<comment type="similarity">
    <text evidence="7 8">Belongs to the drug/metabolite transporter (DMT) superfamily. Small multidrug resistance (SMR) (TC 2.A.7.1) family.</text>
</comment>
<reference evidence="10 11" key="1">
    <citation type="submission" date="2017-12" db="EMBL/GenBank/DDBJ databases">
        <authorList>
            <person name="Hurst M.R.H."/>
        </authorList>
    </citation>
    <scope>NUCLEOTIDE SEQUENCE [LARGE SCALE GENOMIC DNA]</scope>
    <source>
        <strain evidence="10 11">BM15</strain>
    </source>
</reference>
<feature type="transmembrane region" description="Helical" evidence="9">
    <location>
        <begin position="59"/>
        <end position="81"/>
    </location>
</feature>
<evidence type="ECO:0000256" key="6">
    <source>
        <dbReference type="ARBA" id="ARBA00023136"/>
    </source>
</evidence>
<dbReference type="GO" id="GO:0015220">
    <property type="term" value="F:choline transmembrane transporter activity"/>
    <property type="evidence" value="ECO:0007669"/>
    <property type="project" value="TreeGrafter"/>
</dbReference>
<dbReference type="GO" id="GO:0015199">
    <property type="term" value="F:amino-acid betaine transmembrane transporter activity"/>
    <property type="evidence" value="ECO:0007669"/>
    <property type="project" value="TreeGrafter"/>
</dbReference>
<keyword evidence="3" id="KW-1003">Cell membrane</keyword>
<accession>A0A2K9EZN4</accession>
<keyword evidence="5 9" id="KW-1133">Transmembrane helix</keyword>
<dbReference type="FunFam" id="1.10.3730.20:FF:000001">
    <property type="entry name" value="Quaternary ammonium compound resistance transporter SugE"/>
    <property type="match status" value="1"/>
</dbReference>